<sequence>MGAFFLPKTPKQLVFWIIGIFLIVLDYRENNGLTLISKLLAIGLAVGALRISFQQVLKAYLLSTTIGTCIIMVLSFVGYLPIVGQQTSVLFSSYQNIVFCFGFIHPNAFGTALFSITISFLFLYSKKYKKTSILLVFCAIFIDFLVGAQTAAVGVIIFGIGTSINHYKHFSSLEKAFRFAYIIPIFLAFFAIFLARHPGSSLYDWFNQHIASRPSLWNYYLINYPPHKFGNSINIDLSAVSNIYGNGVLDGSYIYYLLHFGYAGLIILLLIMLSINQKTFLTKNALYGLAFIATCCVAFPETNFALFFFNPFLLIFFFSQLGSEQKNYF</sequence>
<feature type="transmembrane region" description="Helical" evidence="1">
    <location>
        <begin position="176"/>
        <end position="195"/>
    </location>
</feature>
<feature type="transmembrane region" description="Helical" evidence="1">
    <location>
        <begin position="134"/>
        <end position="164"/>
    </location>
</feature>
<feature type="transmembrane region" description="Helical" evidence="1">
    <location>
        <begin position="253"/>
        <end position="273"/>
    </location>
</feature>
<feature type="transmembrane region" description="Helical" evidence="1">
    <location>
        <begin position="59"/>
        <end position="84"/>
    </location>
</feature>
<evidence type="ECO:0000313" key="2">
    <source>
        <dbReference type="EMBL" id="OIM20746.1"/>
    </source>
</evidence>
<evidence type="ECO:0008006" key="4">
    <source>
        <dbReference type="Google" id="ProtNLM"/>
    </source>
</evidence>
<protein>
    <recommendedName>
        <fullName evidence="4">Polysaccharide polymerase</fullName>
    </recommendedName>
</protein>
<dbReference type="AlphaFoldDB" id="A0A6N4A0M8"/>
<keyword evidence="1" id="KW-0812">Transmembrane</keyword>
<accession>A0A6N4A0M8</accession>
<reference evidence="2 3" key="1">
    <citation type="journal article" date="2016" name="BMC Genomics">
        <title>Consensus pan-genome assembly of the specialised wine bacterium Oenococcus oeni.</title>
        <authorList>
            <person name="Sternes P.R."/>
            <person name="Borneman A.R."/>
        </authorList>
    </citation>
    <scope>NUCLEOTIDE SEQUENCE [LARGE SCALE GENOMIC DNA]</scope>
    <source>
        <strain evidence="2 3">AWRIB661</strain>
    </source>
</reference>
<comment type="caution">
    <text evidence="2">The sequence shown here is derived from an EMBL/GenBank/DDBJ whole genome shotgun (WGS) entry which is preliminary data.</text>
</comment>
<keyword evidence="1" id="KW-1133">Transmembrane helix</keyword>
<name>A0A6N4A0M8_OENOE</name>
<feature type="transmembrane region" description="Helical" evidence="1">
    <location>
        <begin position="285"/>
        <end position="318"/>
    </location>
</feature>
<feature type="transmembrane region" description="Helical" evidence="1">
    <location>
        <begin position="96"/>
        <end position="122"/>
    </location>
</feature>
<keyword evidence="1" id="KW-0472">Membrane</keyword>
<feature type="transmembrane region" description="Helical" evidence="1">
    <location>
        <begin position="12"/>
        <end position="28"/>
    </location>
</feature>
<evidence type="ECO:0000256" key="1">
    <source>
        <dbReference type="SAM" id="Phobius"/>
    </source>
</evidence>
<evidence type="ECO:0000313" key="3">
    <source>
        <dbReference type="Proteomes" id="UP000181728"/>
    </source>
</evidence>
<organism evidence="2 3">
    <name type="scientific">Oenococcus oeni</name>
    <name type="common">Leuconostoc oenos</name>
    <dbReference type="NCBI Taxonomy" id="1247"/>
    <lineage>
        <taxon>Bacteria</taxon>
        <taxon>Bacillati</taxon>
        <taxon>Bacillota</taxon>
        <taxon>Bacilli</taxon>
        <taxon>Lactobacillales</taxon>
        <taxon>Lactobacillaceae</taxon>
        <taxon>Oenococcus</taxon>
    </lineage>
</organism>
<dbReference type="Proteomes" id="UP000181728">
    <property type="component" value="Unassembled WGS sequence"/>
</dbReference>
<gene>
    <name evidence="2" type="ORF">ATX59_07460</name>
</gene>
<dbReference type="EMBL" id="MLOK01000050">
    <property type="protein sequence ID" value="OIM20746.1"/>
    <property type="molecule type" value="Genomic_DNA"/>
</dbReference>
<feature type="transmembrane region" description="Helical" evidence="1">
    <location>
        <begin position="35"/>
        <end position="53"/>
    </location>
</feature>
<proteinExistence type="predicted"/>